<evidence type="ECO:0000313" key="3">
    <source>
        <dbReference type="Proteomes" id="UP000011083"/>
    </source>
</evidence>
<reference evidence="2 3" key="1">
    <citation type="journal article" date="2013" name="Genome Biol.">
        <title>Genome of Acanthamoeba castellanii highlights extensive lateral gene transfer and early evolution of tyrosine kinase signaling.</title>
        <authorList>
            <person name="Clarke M."/>
            <person name="Lohan A.J."/>
            <person name="Liu B."/>
            <person name="Lagkouvardos I."/>
            <person name="Roy S."/>
            <person name="Zafar N."/>
            <person name="Bertelli C."/>
            <person name="Schilde C."/>
            <person name="Kianianmomeni A."/>
            <person name="Burglin T.R."/>
            <person name="Frech C."/>
            <person name="Turcotte B."/>
            <person name="Kopec K.O."/>
            <person name="Synnott J.M."/>
            <person name="Choo C."/>
            <person name="Paponov I."/>
            <person name="Finkler A."/>
            <person name="Soon Heng Tan C."/>
            <person name="Hutchins A.P."/>
            <person name="Weinmeier T."/>
            <person name="Rattei T."/>
            <person name="Chu J.S."/>
            <person name="Gimenez G."/>
            <person name="Irimia M."/>
            <person name="Rigden D.J."/>
            <person name="Fitzpatrick D.A."/>
            <person name="Lorenzo-Morales J."/>
            <person name="Bateman A."/>
            <person name="Chiu C.H."/>
            <person name="Tang P."/>
            <person name="Hegemann P."/>
            <person name="Fromm H."/>
            <person name="Raoult D."/>
            <person name="Greub G."/>
            <person name="Miranda-Saavedra D."/>
            <person name="Chen N."/>
            <person name="Nash P."/>
            <person name="Ginger M.L."/>
            <person name="Horn M."/>
            <person name="Schaap P."/>
            <person name="Caler L."/>
            <person name="Loftus B."/>
        </authorList>
    </citation>
    <scope>NUCLEOTIDE SEQUENCE [LARGE SCALE GENOMIC DNA]</scope>
    <source>
        <strain evidence="2 3">Neff</strain>
    </source>
</reference>
<proteinExistence type="predicted"/>
<gene>
    <name evidence="2" type="ORF">ACA1_353880</name>
</gene>
<dbReference type="EMBL" id="KB008136">
    <property type="protein sequence ID" value="ELR12045.1"/>
    <property type="molecule type" value="Genomic_DNA"/>
</dbReference>
<accession>L8GG42</accession>
<dbReference type="PROSITE" id="PS51257">
    <property type="entry name" value="PROKAR_LIPOPROTEIN"/>
    <property type="match status" value="1"/>
</dbReference>
<sequence>MKRLLALLGFCLAISSSATSCKSDERLVHDISKAGPYGGELQLTRALAQAQLVATIHDRLESAGVCYFATSPDLAIESANFALAPINYIVQDNKDLDHLKVSIVIDGEAAVHVNLFVYSRSEDGQRLVHPLLSYQPAIETVFPTKLASYFEGSIRVPADTRAFLLGQHGSELDAPSKAFSWTHMSYVVPHAGMT</sequence>
<organism evidence="2 3">
    <name type="scientific">Acanthamoeba castellanii (strain ATCC 30010 / Neff)</name>
    <dbReference type="NCBI Taxonomy" id="1257118"/>
    <lineage>
        <taxon>Eukaryota</taxon>
        <taxon>Amoebozoa</taxon>
        <taxon>Discosea</taxon>
        <taxon>Longamoebia</taxon>
        <taxon>Centramoebida</taxon>
        <taxon>Acanthamoebidae</taxon>
        <taxon>Acanthamoeba</taxon>
    </lineage>
</organism>
<dbReference type="VEuPathDB" id="AmoebaDB:ACA1_353880"/>
<dbReference type="OrthoDB" id="19274at2759"/>
<evidence type="ECO:0000313" key="2">
    <source>
        <dbReference type="EMBL" id="ELR12045.1"/>
    </source>
</evidence>
<keyword evidence="1" id="KW-0732">Signal</keyword>
<dbReference type="AlphaFoldDB" id="L8GG42"/>
<feature type="chain" id="PRO_5003990305" evidence="1">
    <location>
        <begin position="21"/>
        <end position="194"/>
    </location>
</feature>
<evidence type="ECO:0000256" key="1">
    <source>
        <dbReference type="SAM" id="SignalP"/>
    </source>
</evidence>
<name>L8GG42_ACACF</name>
<dbReference type="Proteomes" id="UP000011083">
    <property type="component" value="Unassembled WGS sequence"/>
</dbReference>
<protein>
    <submittedName>
        <fullName evidence="2">Uncharacterized protein</fullName>
    </submittedName>
</protein>
<dbReference type="GeneID" id="14912525"/>
<dbReference type="RefSeq" id="XP_004334058.1">
    <property type="nucleotide sequence ID" value="XM_004334010.1"/>
</dbReference>
<dbReference type="KEGG" id="acan:ACA1_353880"/>
<feature type="non-terminal residue" evidence="2">
    <location>
        <position position="194"/>
    </location>
</feature>
<keyword evidence="3" id="KW-1185">Reference proteome</keyword>
<feature type="signal peptide" evidence="1">
    <location>
        <begin position="1"/>
        <end position="20"/>
    </location>
</feature>